<dbReference type="Pfam" id="PF00571">
    <property type="entry name" value="CBS"/>
    <property type="match status" value="3"/>
</dbReference>
<dbReference type="RefSeq" id="XP_020428301.1">
    <property type="nucleotide sequence ID" value="XM_020581161.1"/>
</dbReference>
<proteinExistence type="inferred from homology"/>
<dbReference type="InterPro" id="IPR046342">
    <property type="entry name" value="CBS_dom_sf"/>
</dbReference>
<feature type="domain" description="CBS" evidence="6">
    <location>
        <begin position="465"/>
        <end position="519"/>
    </location>
</feature>
<dbReference type="PROSITE" id="PS51371">
    <property type="entry name" value="CBS"/>
    <property type="match status" value="3"/>
</dbReference>
<dbReference type="CDD" id="cd04641">
    <property type="entry name" value="CBS_euAMPK_gamma-like_repeat2"/>
    <property type="match status" value="1"/>
</dbReference>
<evidence type="ECO:0000256" key="1">
    <source>
        <dbReference type="ARBA" id="ARBA00006750"/>
    </source>
</evidence>
<evidence type="ECO:0000313" key="8">
    <source>
        <dbReference type="Proteomes" id="UP000001396"/>
    </source>
</evidence>
<dbReference type="PANTHER" id="PTHR13780">
    <property type="entry name" value="AMP-ACTIVATED PROTEIN KINASE, GAMMA REGULATORY SUBUNIT"/>
    <property type="match status" value="1"/>
</dbReference>
<dbReference type="Proteomes" id="UP000001396">
    <property type="component" value="Unassembled WGS sequence"/>
</dbReference>
<dbReference type="GeneID" id="31365854"/>
<dbReference type="GO" id="GO:0005737">
    <property type="term" value="C:cytoplasm"/>
    <property type="evidence" value="ECO:0007669"/>
    <property type="project" value="TreeGrafter"/>
</dbReference>
<feature type="region of interest" description="Disordered" evidence="5">
    <location>
        <begin position="165"/>
        <end position="223"/>
    </location>
</feature>
<sequence>MIKPNKTLTYSILLSSMWYTDEDETVSELLDNIEKEETTLIKKKAFYNSHQQQLMQFSRGTKTPSPPLIIANNKQQQQQEEQQLDNHFNNNNNRKMNNNDEDEMRVSVERIGSGPIALNSDSHSRSPSQSPSNHMTASSDAMFVIEDDSTPSMSTSINLKLPNFISSTSSNDNLQKPTAITPSSSNNNNNNSNNNNNNSNNSNNNSNNNNNNNTDDTDDNPLKKASTIVTPLKLSSDDLLLNNNNTNSSSSGDNNNNNNNNRDDISTSTTTTSTTVTTATQLTSSSSSSTDINTTDMGIHRIETFWREINVERPKTLIYTEPETNLYDAATLLLQYRIHRLPVVDKKETNSILHILTHSRILAFMMKSLPDLPTPLLSCTLGSLGIGTFEKVCTVHTHTPLIKVLELLAEKKISAVPIIDENGKVIDVYSKSDVTLMAKQGNLSPSDLDKPVHQVLTTFTKLWQRAEQTYTCTKNDKLGDVIEKCIKKRVHRLVCVDSAKKVEGILSLSDILSFLLNKK</sequence>
<dbReference type="EMBL" id="ADBJ01000049">
    <property type="protein sequence ID" value="EFA76167.1"/>
    <property type="molecule type" value="Genomic_DNA"/>
</dbReference>
<dbReference type="STRING" id="670386.D3BQY1"/>
<dbReference type="PANTHER" id="PTHR13780:SF35">
    <property type="entry name" value="LD22662P"/>
    <property type="match status" value="1"/>
</dbReference>
<feature type="domain" description="CBS" evidence="6">
    <location>
        <begin position="386"/>
        <end position="446"/>
    </location>
</feature>
<dbReference type="GO" id="GO:0031588">
    <property type="term" value="C:nucleotide-activated protein kinase complex"/>
    <property type="evidence" value="ECO:0007669"/>
    <property type="project" value="TreeGrafter"/>
</dbReference>
<protein>
    <submittedName>
        <fullName evidence="7">Cystathionine-beta-synthase domain-containing protein</fullName>
    </submittedName>
</protein>
<organism evidence="7 8">
    <name type="scientific">Heterostelium pallidum (strain ATCC 26659 / Pp 5 / PN500)</name>
    <name type="common">Cellular slime mold</name>
    <name type="synonym">Polysphondylium pallidum</name>
    <dbReference type="NCBI Taxonomy" id="670386"/>
    <lineage>
        <taxon>Eukaryota</taxon>
        <taxon>Amoebozoa</taxon>
        <taxon>Evosea</taxon>
        <taxon>Eumycetozoa</taxon>
        <taxon>Dictyostelia</taxon>
        <taxon>Acytosteliales</taxon>
        <taxon>Acytosteliaceae</taxon>
        <taxon>Heterostelium</taxon>
    </lineage>
</organism>
<feature type="compositionally biased region" description="Low complexity" evidence="5">
    <location>
        <begin position="183"/>
        <end position="213"/>
    </location>
</feature>
<keyword evidence="8" id="KW-1185">Reference proteome</keyword>
<feature type="domain" description="CBS" evidence="6">
    <location>
        <begin position="312"/>
        <end position="372"/>
    </location>
</feature>
<evidence type="ECO:0000256" key="4">
    <source>
        <dbReference type="PROSITE-ProRule" id="PRU00703"/>
    </source>
</evidence>
<dbReference type="SMART" id="SM00116">
    <property type="entry name" value="CBS"/>
    <property type="match status" value="3"/>
</dbReference>
<feature type="compositionally biased region" description="Low complexity" evidence="5">
    <location>
        <begin position="119"/>
        <end position="134"/>
    </location>
</feature>
<keyword evidence="2" id="KW-0677">Repeat</keyword>
<comment type="caution">
    <text evidence="7">The sequence shown here is derived from an EMBL/GenBank/DDBJ whole genome shotgun (WGS) entry which is preliminary data.</text>
</comment>
<dbReference type="InterPro" id="IPR050511">
    <property type="entry name" value="AMPK_gamma/SDS23_families"/>
</dbReference>
<dbReference type="GO" id="GO:0016208">
    <property type="term" value="F:AMP binding"/>
    <property type="evidence" value="ECO:0007669"/>
    <property type="project" value="TreeGrafter"/>
</dbReference>
<dbReference type="InterPro" id="IPR000644">
    <property type="entry name" value="CBS_dom"/>
</dbReference>
<feature type="region of interest" description="Disordered" evidence="5">
    <location>
        <begin position="114"/>
        <end position="136"/>
    </location>
</feature>
<feature type="region of interest" description="Disordered" evidence="5">
    <location>
        <begin position="238"/>
        <end position="293"/>
    </location>
</feature>
<dbReference type="AlphaFoldDB" id="D3BQY1"/>
<dbReference type="GO" id="GO:0005634">
    <property type="term" value="C:nucleus"/>
    <property type="evidence" value="ECO:0007669"/>
    <property type="project" value="TreeGrafter"/>
</dbReference>
<dbReference type="Gene3D" id="3.10.580.10">
    <property type="entry name" value="CBS-domain"/>
    <property type="match status" value="2"/>
</dbReference>
<dbReference type="SUPFAM" id="SSF54631">
    <property type="entry name" value="CBS-domain pair"/>
    <property type="match status" value="2"/>
</dbReference>
<reference evidence="7 8" key="1">
    <citation type="journal article" date="2011" name="Genome Res.">
        <title>Phylogeny-wide analysis of social amoeba genomes highlights ancient origins for complex intercellular communication.</title>
        <authorList>
            <person name="Heidel A.J."/>
            <person name="Lawal H.M."/>
            <person name="Felder M."/>
            <person name="Schilde C."/>
            <person name="Helps N.R."/>
            <person name="Tunggal B."/>
            <person name="Rivero F."/>
            <person name="John U."/>
            <person name="Schleicher M."/>
            <person name="Eichinger L."/>
            <person name="Platzer M."/>
            <person name="Noegel A.A."/>
            <person name="Schaap P."/>
            <person name="Gloeckner G."/>
        </authorList>
    </citation>
    <scope>NUCLEOTIDE SEQUENCE [LARGE SCALE GENOMIC DNA]</scope>
    <source>
        <strain evidence="8">ATCC 26659 / Pp 5 / PN500</strain>
    </source>
</reference>
<evidence type="ECO:0000256" key="3">
    <source>
        <dbReference type="ARBA" id="ARBA00023122"/>
    </source>
</evidence>
<name>D3BQY1_HETP5</name>
<evidence type="ECO:0000256" key="2">
    <source>
        <dbReference type="ARBA" id="ARBA00022737"/>
    </source>
</evidence>
<evidence type="ECO:0000259" key="6">
    <source>
        <dbReference type="PROSITE" id="PS51371"/>
    </source>
</evidence>
<dbReference type="InParanoid" id="D3BQY1"/>
<evidence type="ECO:0000313" key="7">
    <source>
        <dbReference type="EMBL" id="EFA76167.1"/>
    </source>
</evidence>
<dbReference type="GO" id="GO:0019901">
    <property type="term" value="F:protein kinase binding"/>
    <property type="evidence" value="ECO:0007669"/>
    <property type="project" value="TreeGrafter"/>
</dbReference>
<feature type="compositionally biased region" description="Polar residues" evidence="5">
    <location>
        <begin position="165"/>
        <end position="182"/>
    </location>
</feature>
<gene>
    <name evidence="7" type="primary">prkag</name>
    <name evidence="7" type="ORF">PPL_10384</name>
</gene>
<evidence type="ECO:0000256" key="5">
    <source>
        <dbReference type="SAM" id="MobiDB-lite"/>
    </source>
</evidence>
<keyword evidence="3 4" id="KW-0129">CBS domain</keyword>
<dbReference type="GO" id="GO:0019887">
    <property type="term" value="F:protein kinase regulator activity"/>
    <property type="evidence" value="ECO:0007669"/>
    <property type="project" value="TreeGrafter"/>
</dbReference>
<accession>D3BQY1</accession>
<comment type="similarity">
    <text evidence="1">Belongs to the 5'-AMP-activated protein kinase gamma subunit family.</text>
</comment>